<comment type="caution">
    <text evidence="1">The sequence shown here is derived from an EMBL/GenBank/DDBJ whole genome shotgun (WGS) entry which is preliminary data.</text>
</comment>
<dbReference type="AlphaFoldDB" id="A0A0F0GKP9"/>
<dbReference type="OrthoDB" id="3674823at2"/>
<dbReference type="EMBL" id="JYJG01000344">
    <property type="protein sequence ID" value="KJK42537.1"/>
    <property type="molecule type" value="Genomic_DNA"/>
</dbReference>
<proteinExistence type="predicted"/>
<protein>
    <recommendedName>
        <fullName evidence="3">DUF2017 domain-containing protein</fullName>
    </recommendedName>
</protein>
<accession>A0A0F0GKP9</accession>
<evidence type="ECO:0000313" key="1">
    <source>
        <dbReference type="EMBL" id="KJK42537.1"/>
    </source>
</evidence>
<keyword evidence="2" id="KW-1185">Reference proteome</keyword>
<organism evidence="1 2">
    <name type="scientific">Lentzea aerocolonigenes</name>
    <name type="common">Lechevalieria aerocolonigenes</name>
    <name type="synonym">Saccharothrix aerocolonigenes</name>
    <dbReference type="NCBI Taxonomy" id="68170"/>
    <lineage>
        <taxon>Bacteria</taxon>
        <taxon>Bacillati</taxon>
        <taxon>Actinomycetota</taxon>
        <taxon>Actinomycetes</taxon>
        <taxon>Pseudonocardiales</taxon>
        <taxon>Pseudonocardiaceae</taxon>
        <taxon>Lentzea</taxon>
    </lineage>
</organism>
<name>A0A0F0GKP9_LENAE</name>
<sequence length="175" mass="19071">MISWDRCGDSTYVGVLSRYEIEVLRSYTDGLVSLLDHHLGLFDTTPGGWSWPHPALCRDARVTAILRAEIGEQEPDWVYSVSAAACMRDVSFHARLMACALSSSTGVVHLASRAEAEAWLRCIRLVLVTVTAVADERGEVRGKACEPTVSWLTEVSAGLSAVLDDTTSPTMTADR</sequence>
<reference evidence="1 2" key="1">
    <citation type="submission" date="2015-02" db="EMBL/GenBank/DDBJ databases">
        <authorList>
            <person name="Ju K.-S."/>
            <person name="Doroghazi J.R."/>
            <person name="Metcalf W."/>
        </authorList>
    </citation>
    <scope>NUCLEOTIDE SEQUENCE [LARGE SCALE GENOMIC DNA]</scope>
    <source>
        <strain evidence="1 2">NRRL B-16140</strain>
    </source>
</reference>
<dbReference type="PATRIC" id="fig|68170.10.peg.9495"/>
<dbReference type="Proteomes" id="UP000033393">
    <property type="component" value="Unassembled WGS sequence"/>
</dbReference>
<gene>
    <name evidence="1" type="ORF">UK23_36710</name>
</gene>
<evidence type="ECO:0008006" key="3">
    <source>
        <dbReference type="Google" id="ProtNLM"/>
    </source>
</evidence>
<evidence type="ECO:0000313" key="2">
    <source>
        <dbReference type="Proteomes" id="UP000033393"/>
    </source>
</evidence>
<dbReference type="RefSeq" id="WP_045316371.1">
    <property type="nucleotide sequence ID" value="NZ_JYJG01000344.1"/>
</dbReference>